<dbReference type="PANTHER" id="PTHR11857">
    <property type="entry name" value="ODORANT BINDING PROTEIN-RELATED"/>
    <property type="match status" value="1"/>
</dbReference>
<dbReference type="AlphaFoldDB" id="A0A6P8ZW68"/>
<accession>A0A6P8ZW68</accession>
<evidence type="ECO:0000256" key="1">
    <source>
        <dbReference type="ARBA" id="ARBA00004613"/>
    </source>
</evidence>
<evidence type="ECO:0000256" key="4">
    <source>
        <dbReference type="ARBA" id="ARBA00022729"/>
    </source>
</evidence>
<dbReference type="Proteomes" id="UP000515158">
    <property type="component" value="Unplaced"/>
</dbReference>
<dbReference type="GO" id="GO:0005615">
    <property type="term" value="C:extracellular space"/>
    <property type="evidence" value="ECO:0007669"/>
    <property type="project" value="TreeGrafter"/>
</dbReference>
<sequence length="149" mass="16073">MELQLSVFVAAVATLLAAAVQQVHADMAAIQAVTKCAEDNKIKMETLMKGCEQTEVESEPGYKCFTKCVQQVMGVMDDSGKFNPEKSAAFVAEEDKASTLDVTKACAVEANAIADLCERASAANVCMQKKNPEIYKKSCMAITEKMMST</sequence>
<name>A0A6P8ZW68_THRPL</name>
<evidence type="ECO:0000313" key="6">
    <source>
        <dbReference type="Proteomes" id="UP000515158"/>
    </source>
</evidence>
<reference evidence="7" key="1">
    <citation type="submission" date="2025-08" db="UniProtKB">
        <authorList>
            <consortium name="RefSeq"/>
        </authorList>
    </citation>
    <scope>IDENTIFICATION</scope>
    <source>
        <tissue evidence="7">Total insect</tissue>
    </source>
</reference>
<evidence type="ECO:0000256" key="2">
    <source>
        <dbReference type="ARBA" id="ARBA00008098"/>
    </source>
</evidence>
<dbReference type="RefSeq" id="XP_034249409.1">
    <property type="nucleotide sequence ID" value="XM_034393518.1"/>
</dbReference>
<comment type="similarity">
    <text evidence="2">Belongs to the PBP/GOBP family.</text>
</comment>
<dbReference type="InParanoid" id="A0A6P8ZW68"/>
<evidence type="ECO:0000256" key="3">
    <source>
        <dbReference type="ARBA" id="ARBA00022525"/>
    </source>
</evidence>
<feature type="signal peptide" evidence="5">
    <location>
        <begin position="1"/>
        <end position="25"/>
    </location>
</feature>
<dbReference type="OrthoDB" id="8014875at2759"/>
<evidence type="ECO:0000256" key="5">
    <source>
        <dbReference type="SAM" id="SignalP"/>
    </source>
</evidence>
<gene>
    <name evidence="7" type="primary">LOC117650253</name>
</gene>
<keyword evidence="6" id="KW-1185">Reference proteome</keyword>
<keyword evidence="4 5" id="KW-0732">Signal</keyword>
<proteinExistence type="inferred from homology"/>
<dbReference type="InterPro" id="IPR036728">
    <property type="entry name" value="PBP_GOBP_sf"/>
</dbReference>
<keyword evidence="3" id="KW-0964">Secreted</keyword>
<dbReference type="PANTHER" id="PTHR11857:SF43">
    <property type="entry name" value="GEO07291P1-RELATED"/>
    <property type="match status" value="1"/>
</dbReference>
<dbReference type="GO" id="GO:0007608">
    <property type="term" value="P:sensory perception of smell"/>
    <property type="evidence" value="ECO:0007669"/>
    <property type="project" value="TreeGrafter"/>
</dbReference>
<dbReference type="SMART" id="SM00708">
    <property type="entry name" value="PhBP"/>
    <property type="match status" value="1"/>
</dbReference>
<comment type="subcellular location">
    <subcellularLocation>
        <location evidence="1">Secreted</location>
    </subcellularLocation>
</comment>
<protein>
    <submittedName>
        <fullName evidence="7">Uncharacterized protein LOC117650253</fullName>
    </submittedName>
</protein>
<dbReference type="InterPro" id="IPR006170">
    <property type="entry name" value="PBP/GOBP"/>
</dbReference>
<evidence type="ECO:0000313" key="7">
    <source>
        <dbReference type="RefSeq" id="XP_034249409.1"/>
    </source>
</evidence>
<dbReference type="GeneID" id="117650253"/>
<dbReference type="Pfam" id="PF01395">
    <property type="entry name" value="PBP_GOBP"/>
    <property type="match status" value="1"/>
</dbReference>
<dbReference type="Gene3D" id="1.10.238.20">
    <property type="entry name" value="Pheromone/general odorant binding protein domain"/>
    <property type="match status" value="1"/>
</dbReference>
<dbReference type="KEGG" id="tpal:117650253"/>
<dbReference type="SUPFAM" id="SSF47565">
    <property type="entry name" value="Insect pheromone/odorant-binding proteins"/>
    <property type="match status" value="1"/>
</dbReference>
<organism evidence="7">
    <name type="scientific">Thrips palmi</name>
    <name type="common">Melon thrips</name>
    <dbReference type="NCBI Taxonomy" id="161013"/>
    <lineage>
        <taxon>Eukaryota</taxon>
        <taxon>Metazoa</taxon>
        <taxon>Ecdysozoa</taxon>
        <taxon>Arthropoda</taxon>
        <taxon>Hexapoda</taxon>
        <taxon>Insecta</taxon>
        <taxon>Pterygota</taxon>
        <taxon>Neoptera</taxon>
        <taxon>Paraneoptera</taxon>
        <taxon>Thysanoptera</taxon>
        <taxon>Terebrantia</taxon>
        <taxon>Thripoidea</taxon>
        <taxon>Thripidae</taxon>
        <taxon>Thrips</taxon>
    </lineage>
</organism>
<feature type="chain" id="PRO_5027879708" evidence="5">
    <location>
        <begin position="26"/>
        <end position="149"/>
    </location>
</feature>
<dbReference type="GO" id="GO:0005549">
    <property type="term" value="F:odorant binding"/>
    <property type="evidence" value="ECO:0007669"/>
    <property type="project" value="InterPro"/>
</dbReference>
<dbReference type="CDD" id="cd23992">
    <property type="entry name" value="PBP_GOBP"/>
    <property type="match status" value="1"/>
</dbReference>